<gene>
    <name evidence="1" type="ORF">C1I95_31865</name>
</gene>
<keyword evidence="2" id="KW-1185">Reference proteome</keyword>
<dbReference type="AlphaFoldDB" id="A0A2W2D4I6"/>
<reference evidence="1 2" key="1">
    <citation type="submission" date="2018-01" db="EMBL/GenBank/DDBJ databases">
        <title>Draft genome sequence of Jishengella sp. NA12.</title>
        <authorList>
            <person name="Sahin N."/>
            <person name="Ay H."/>
            <person name="Saygin H."/>
        </authorList>
    </citation>
    <scope>NUCLEOTIDE SEQUENCE [LARGE SCALE GENOMIC DNA]</scope>
    <source>
        <strain evidence="1 2">NA12</strain>
    </source>
</reference>
<proteinExistence type="predicted"/>
<evidence type="ECO:0000313" key="1">
    <source>
        <dbReference type="EMBL" id="PZG06796.1"/>
    </source>
</evidence>
<dbReference type="Proteomes" id="UP000248924">
    <property type="component" value="Unassembled WGS sequence"/>
</dbReference>
<comment type="caution">
    <text evidence="1">The sequence shown here is derived from an EMBL/GenBank/DDBJ whole genome shotgun (WGS) entry which is preliminary data.</text>
</comment>
<accession>A0A2W2D4I6</accession>
<name>A0A2W2D4I6_9ACTN</name>
<organism evidence="1 2">
    <name type="scientific">Micromonospora craterilacus</name>
    <dbReference type="NCBI Taxonomy" id="1655439"/>
    <lineage>
        <taxon>Bacteria</taxon>
        <taxon>Bacillati</taxon>
        <taxon>Actinomycetota</taxon>
        <taxon>Actinomycetes</taxon>
        <taxon>Micromonosporales</taxon>
        <taxon>Micromonosporaceae</taxon>
        <taxon>Micromonospora</taxon>
    </lineage>
</organism>
<sequence length="128" mass="12879">SPSRPSSAPTTGGAETPNPYTAVQACGSGYKVINSATLTANGRRQGKVHLLYHAGTGSNCVVTLKETAVGTATSVTAFLEVQGRARSTDSGSFKYYAGPVRASAAGICVKWGGSAGGASHSSPFEHCG</sequence>
<evidence type="ECO:0000313" key="2">
    <source>
        <dbReference type="Proteomes" id="UP000248924"/>
    </source>
</evidence>
<feature type="non-terminal residue" evidence="1">
    <location>
        <position position="1"/>
    </location>
</feature>
<dbReference type="EMBL" id="POTY01000349">
    <property type="protein sequence ID" value="PZG06796.1"/>
    <property type="molecule type" value="Genomic_DNA"/>
</dbReference>
<protein>
    <submittedName>
        <fullName evidence="1">Peptidase M23</fullName>
    </submittedName>
</protein>